<dbReference type="RefSeq" id="WP_166163715.1">
    <property type="nucleotide sequence ID" value="NZ_CP049740.1"/>
</dbReference>
<proteinExistence type="predicted"/>
<feature type="transmembrane region" description="Helical" evidence="1">
    <location>
        <begin position="134"/>
        <end position="152"/>
    </location>
</feature>
<evidence type="ECO:0000313" key="3">
    <source>
        <dbReference type="Proteomes" id="UP000501451"/>
    </source>
</evidence>
<feature type="transmembrane region" description="Helical" evidence="1">
    <location>
        <begin position="58"/>
        <end position="79"/>
    </location>
</feature>
<evidence type="ECO:0000256" key="1">
    <source>
        <dbReference type="SAM" id="Phobius"/>
    </source>
</evidence>
<keyword evidence="1" id="KW-0812">Transmembrane</keyword>
<accession>A0A6G7KCB5</accession>
<gene>
    <name evidence="2" type="ORF">G7057_10925</name>
</gene>
<name>A0A6G7KCB5_9LACT</name>
<feature type="transmembrane region" description="Helical" evidence="1">
    <location>
        <begin position="32"/>
        <end position="52"/>
    </location>
</feature>
<protein>
    <submittedName>
        <fullName evidence="2">Uncharacterized protein</fullName>
    </submittedName>
</protein>
<dbReference type="EMBL" id="CP049740">
    <property type="protein sequence ID" value="QII82905.1"/>
    <property type="molecule type" value="Genomic_DNA"/>
</dbReference>
<dbReference type="Proteomes" id="UP000501451">
    <property type="component" value="Chromosome"/>
</dbReference>
<feature type="transmembrane region" description="Helical" evidence="1">
    <location>
        <begin position="91"/>
        <end position="114"/>
    </location>
</feature>
<organism evidence="2 3">
    <name type="scientific">Jeotgalibaca arthritidis</name>
    <dbReference type="NCBI Taxonomy" id="1868794"/>
    <lineage>
        <taxon>Bacteria</taxon>
        <taxon>Bacillati</taxon>
        <taxon>Bacillota</taxon>
        <taxon>Bacilli</taxon>
        <taxon>Lactobacillales</taxon>
        <taxon>Carnobacteriaceae</taxon>
        <taxon>Jeotgalibaca</taxon>
    </lineage>
</organism>
<dbReference type="AlphaFoldDB" id="A0A6G7KCB5"/>
<reference evidence="2 3" key="1">
    <citation type="journal article" date="2017" name="Int. J. Syst. Evol. Microbiol.">
        <title>Jeotgalibaca porci sp. nov. and Jeotgalibaca arthritidis sp. nov., isolated from pigs, and emended description of the genus Jeotgalibaca.</title>
        <authorList>
            <person name="Zamora L."/>
            <person name="Perez-Sancho M."/>
            <person name="Dominguez L."/>
            <person name="Fernandez-Garayzabal J.F."/>
            <person name="Vela A.I."/>
        </authorList>
    </citation>
    <scope>NUCLEOTIDE SEQUENCE [LARGE SCALE GENOMIC DNA]</scope>
    <source>
        <strain evidence="2 3">CECT 9157</strain>
    </source>
</reference>
<keyword evidence="1" id="KW-0472">Membrane</keyword>
<keyword evidence="1" id="KW-1133">Transmembrane helix</keyword>
<dbReference type="KEGG" id="jar:G7057_10925"/>
<sequence>MEIKDKALNDIKYIKDSINNTKKNHDLFKKLFIEYGILNLLLIIFTLLYPFVIQNITIYSTVSFFTKSIFYIIIATKIFQISKSSKNNTNIFFRVFISMFFFVTVFMPIFQLIVRFILSYSIADLSIAIANLNQMSQFIMISLFSMSLILVEKLSGKKILLVFGAVNIVMFLVLSSIDAGFMLHSHSYISYVNLYYSSVISLGYIFIGFLSSKNEGVSSKS</sequence>
<evidence type="ECO:0000313" key="2">
    <source>
        <dbReference type="EMBL" id="QII82905.1"/>
    </source>
</evidence>
<feature type="transmembrane region" description="Helical" evidence="1">
    <location>
        <begin position="188"/>
        <end position="210"/>
    </location>
</feature>
<feature type="transmembrane region" description="Helical" evidence="1">
    <location>
        <begin position="159"/>
        <end position="182"/>
    </location>
</feature>
<keyword evidence="3" id="KW-1185">Reference proteome</keyword>